<keyword evidence="3" id="KW-1185">Reference proteome</keyword>
<feature type="region of interest" description="Disordered" evidence="1">
    <location>
        <begin position="1"/>
        <end position="20"/>
    </location>
</feature>
<proteinExistence type="predicted"/>
<protein>
    <submittedName>
        <fullName evidence="2">Uncharacterized protein</fullName>
    </submittedName>
</protein>
<dbReference type="EMBL" id="BAAFSV010000002">
    <property type="protein sequence ID" value="GAB1312768.1"/>
    <property type="molecule type" value="Genomic_DNA"/>
</dbReference>
<feature type="compositionally biased region" description="Basic and acidic residues" evidence="1">
    <location>
        <begin position="1"/>
        <end position="19"/>
    </location>
</feature>
<evidence type="ECO:0000256" key="1">
    <source>
        <dbReference type="SAM" id="MobiDB-lite"/>
    </source>
</evidence>
<organism evidence="2 3">
    <name type="scientific">Madurella fahalii</name>
    <dbReference type="NCBI Taxonomy" id="1157608"/>
    <lineage>
        <taxon>Eukaryota</taxon>
        <taxon>Fungi</taxon>
        <taxon>Dikarya</taxon>
        <taxon>Ascomycota</taxon>
        <taxon>Pezizomycotina</taxon>
        <taxon>Sordariomycetes</taxon>
        <taxon>Sordariomycetidae</taxon>
        <taxon>Sordariales</taxon>
        <taxon>Sordariales incertae sedis</taxon>
        <taxon>Madurella</taxon>
    </lineage>
</organism>
<gene>
    <name evidence="2" type="ORF">MFIFM68171_02978</name>
</gene>
<name>A0ABQ0G4S3_9PEZI</name>
<accession>A0ABQ0G4S3</accession>
<evidence type="ECO:0000313" key="2">
    <source>
        <dbReference type="EMBL" id="GAB1312768.1"/>
    </source>
</evidence>
<dbReference type="GeneID" id="98173723"/>
<dbReference type="RefSeq" id="XP_070914501.1">
    <property type="nucleotide sequence ID" value="XM_071058400.1"/>
</dbReference>
<feature type="compositionally biased region" description="Basic and acidic residues" evidence="1">
    <location>
        <begin position="162"/>
        <end position="184"/>
    </location>
</feature>
<dbReference type="Proteomes" id="UP001628179">
    <property type="component" value="Unassembled WGS sequence"/>
</dbReference>
<sequence>MEQLAVDHDEELMQRDAQHQQDLIDFQERIKSLESDSVDNSDDFRPATDDSLKIKEGFISSPFGLGALSPRDGKKKLLDCYVALLKLHGPEPFTGPMHVTEEESVGVFRTNKVANGWRSATFQSIITDIIPKKGKAVDPLGGDMRRPYIQNREQSPPRHSRRPQERVRQRCVGRDRGDRHQPGERRRRTRARVWDAEGGTGARDAQKGVSGPDRPGLFVDCYDGDTDRGLFKEVVLAVSPRLYKTGDGRGDMKSTKAILHGEIYAARS</sequence>
<comment type="caution">
    <text evidence="2">The sequence shown here is derived from an EMBL/GenBank/DDBJ whole genome shotgun (WGS) entry which is preliminary data.</text>
</comment>
<evidence type="ECO:0000313" key="3">
    <source>
        <dbReference type="Proteomes" id="UP001628179"/>
    </source>
</evidence>
<feature type="region of interest" description="Disordered" evidence="1">
    <location>
        <begin position="137"/>
        <end position="212"/>
    </location>
</feature>
<reference evidence="2 3" key="1">
    <citation type="submission" date="2024-09" db="EMBL/GenBank/DDBJ databases">
        <title>Itraconazole resistance in Madurella fahalii resulting from another homologue of gene encoding cytochrome P450 14-alpha sterol demethylase (CYP51).</title>
        <authorList>
            <person name="Yoshioka I."/>
            <person name="Fahal A.H."/>
            <person name="Kaneko S."/>
            <person name="Yaguchi T."/>
        </authorList>
    </citation>
    <scope>NUCLEOTIDE SEQUENCE [LARGE SCALE GENOMIC DNA]</scope>
    <source>
        <strain evidence="2 3">IFM 68171</strain>
    </source>
</reference>